<evidence type="ECO:0000256" key="1">
    <source>
        <dbReference type="ARBA" id="ARBA00022737"/>
    </source>
</evidence>
<dbReference type="SMART" id="SM00409">
    <property type="entry name" value="IG"/>
    <property type="match status" value="2"/>
</dbReference>
<evidence type="ECO:0000256" key="4">
    <source>
        <dbReference type="SAM" id="MobiDB-lite"/>
    </source>
</evidence>
<keyword evidence="1" id="KW-0677">Repeat</keyword>
<organism evidence="7 8">
    <name type="scientific">Portunus trituberculatus</name>
    <name type="common">Swimming crab</name>
    <name type="synonym">Neptunus trituberculatus</name>
    <dbReference type="NCBI Taxonomy" id="210409"/>
    <lineage>
        <taxon>Eukaryota</taxon>
        <taxon>Metazoa</taxon>
        <taxon>Ecdysozoa</taxon>
        <taxon>Arthropoda</taxon>
        <taxon>Crustacea</taxon>
        <taxon>Multicrustacea</taxon>
        <taxon>Malacostraca</taxon>
        <taxon>Eumalacostraca</taxon>
        <taxon>Eucarida</taxon>
        <taxon>Decapoda</taxon>
        <taxon>Pleocyemata</taxon>
        <taxon>Brachyura</taxon>
        <taxon>Eubrachyura</taxon>
        <taxon>Portunoidea</taxon>
        <taxon>Portunidae</taxon>
        <taxon>Portuninae</taxon>
        <taxon>Portunus</taxon>
    </lineage>
</organism>
<dbReference type="SMART" id="SM00060">
    <property type="entry name" value="FN3"/>
    <property type="match status" value="1"/>
</dbReference>
<dbReference type="PROSITE" id="PS50835">
    <property type="entry name" value="IG_LIKE"/>
    <property type="match status" value="1"/>
</dbReference>
<dbReference type="SUPFAM" id="SSF48726">
    <property type="entry name" value="Immunoglobulin"/>
    <property type="match status" value="2"/>
</dbReference>
<feature type="compositionally biased region" description="Polar residues" evidence="4">
    <location>
        <begin position="770"/>
        <end position="780"/>
    </location>
</feature>
<dbReference type="AlphaFoldDB" id="A0A5B7D0I4"/>
<evidence type="ECO:0000313" key="8">
    <source>
        <dbReference type="Proteomes" id="UP000324222"/>
    </source>
</evidence>
<dbReference type="FunFam" id="2.60.40.10:FF:000032">
    <property type="entry name" value="palladin isoform X1"/>
    <property type="match status" value="1"/>
</dbReference>
<accession>A0A5B7D0I4</accession>
<dbReference type="Gene3D" id="2.60.40.10">
    <property type="entry name" value="Immunoglobulins"/>
    <property type="match status" value="4"/>
</dbReference>
<evidence type="ECO:0000259" key="5">
    <source>
        <dbReference type="PROSITE" id="PS50835"/>
    </source>
</evidence>
<feature type="region of interest" description="Disordered" evidence="4">
    <location>
        <begin position="32"/>
        <end position="54"/>
    </location>
</feature>
<dbReference type="Proteomes" id="UP000324222">
    <property type="component" value="Unassembled WGS sequence"/>
</dbReference>
<dbReference type="PANTHER" id="PTHR13817">
    <property type="entry name" value="TITIN"/>
    <property type="match status" value="1"/>
</dbReference>
<feature type="compositionally biased region" description="Low complexity" evidence="4">
    <location>
        <begin position="615"/>
        <end position="628"/>
    </location>
</feature>
<dbReference type="PROSITE" id="PS50853">
    <property type="entry name" value="FN3"/>
    <property type="match status" value="2"/>
</dbReference>
<gene>
    <name evidence="7" type="primary">unc-22_14</name>
    <name evidence="7" type="ORF">E2C01_007748</name>
</gene>
<evidence type="ECO:0000256" key="3">
    <source>
        <dbReference type="ARBA" id="ARBA00023319"/>
    </source>
</evidence>
<proteinExistence type="predicted"/>
<feature type="domain" description="Fibronectin type-III" evidence="6">
    <location>
        <begin position="270"/>
        <end position="366"/>
    </location>
</feature>
<feature type="compositionally biased region" description="Low complexity" evidence="4">
    <location>
        <begin position="728"/>
        <end position="737"/>
    </location>
</feature>
<dbReference type="PANTHER" id="PTHR13817:SF167">
    <property type="entry name" value="MYOMESIN AND MYOSIN BINDING PROTEIN"/>
    <property type="match status" value="1"/>
</dbReference>
<evidence type="ECO:0000256" key="2">
    <source>
        <dbReference type="ARBA" id="ARBA00023157"/>
    </source>
</evidence>
<dbReference type="Pfam" id="PF00041">
    <property type="entry name" value="fn3"/>
    <property type="match status" value="1"/>
</dbReference>
<dbReference type="OrthoDB" id="6070751at2759"/>
<dbReference type="CDD" id="cd00063">
    <property type="entry name" value="FN3"/>
    <property type="match status" value="2"/>
</dbReference>
<sequence>MRVNLVAIRDTEYAVANMVGGKEYRFRVTAENAVGSSDPSPPSEPVSVSTDQEATEPHFLRELRDAVAVEGQKVRLDLHNVALIYVVEFSCDIIGTPRPDITWFKDGFEVYDTRRFVFLVEGDRYILVLKEAKLTDEGDIRVRATNRVGAASSQATFTVQAPPKIKLPAQYEQGLIFDTDELIRLRVPYTGRPQPHASWTHNGKQVPNVLVHDVIEGDERHTVDVSDKYVTLKIAGASRTDKGLYTLKLSNQQGKDDASFFVTVTDRPDPPSAPTITDVSGTALTLRWDPPRDDGGCRISNYIVEYFRVGWDVWLKAASSRITWMQLTDLIVGSEYRFRIKAENAYGISEAGGESQQVLIEEAKSTEGSFESETFKSLAAASSSVQKESITLLQGSGESYSFDMGGSGESSAMGSFDAGEGPMTSRARFLSHGISDEHPPSLASSEDQEQPVSVRKQPTFESEACRGPFLEAASSEERARSFETSSDERGRSFDIESSVERGQSFDIESSVDRGQSFDLESSVERGQSFEIGSSFEKGAAYDVQSSLDRGPSFDSEIIRNKPDTFQWGIADEPSQSDSLGREVSIEITGSDGLPVERGSSYEDEHLLKTAEYLAGPAGGSLDLGSSAGESMDLGGSFESMELPKAPPRSPRRGSPRSPAEQPSPAPGDAPPYHVLGAEGGCELAPTPPPRSRRSGSRASTVSELSALEVEGGCELAPTPPPRSRRPGSRSSITSESSAALGTILHFTGSLPPRLNSLTRDTEAAPYHLQSRVSSSKSRVL</sequence>
<feature type="domain" description="Ig-like" evidence="5">
    <location>
        <begin position="57"/>
        <end position="158"/>
    </location>
</feature>
<feature type="compositionally biased region" description="Basic and acidic residues" evidence="4">
    <location>
        <begin position="475"/>
        <end position="494"/>
    </location>
</feature>
<keyword evidence="3" id="KW-0393">Immunoglobulin domain</keyword>
<reference evidence="7 8" key="1">
    <citation type="submission" date="2019-05" db="EMBL/GenBank/DDBJ databases">
        <title>Another draft genome of Portunus trituberculatus and its Hox gene families provides insights of decapod evolution.</title>
        <authorList>
            <person name="Jeong J.-H."/>
            <person name="Song I."/>
            <person name="Kim S."/>
            <person name="Choi T."/>
            <person name="Kim D."/>
            <person name="Ryu S."/>
            <person name="Kim W."/>
        </authorList>
    </citation>
    <scope>NUCLEOTIDE SEQUENCE [LARGE SCALE GENOMIC DNA]</scope>
    <source>
        <tissue evidence="7">Muscle</tissue>
    </source>
</reference>
<dbReference type="Pfam" id="PF07679">
    <property type="entry name" value="I-set"/>
    <property type="match status" value="2"/>
</dbReference>
<dbReference type="InterPro" id="IPR013098">
    <property type="entry name" value="Ig_I-set"/>
</dbReference>
<dbReference type="EMBL" id="VSRR010000392">
    <property type="protein sequence ID" value="MPC14968.1"/>
    <property type="molecule type" value="Genomic_DNA"/>
</dbReference>
<dbReference type="InterPro" id="IPR013783">
    <property type="entry name" value="Ig-like_fold"/>
</dbReference>
<dbReference type="InterPro" id="IPR036116">
    <property type="entry name" value="FN3_sf"/>
</dbReference>
<evidence type="ECO:0000313" key="7">
    <source>
        <dbReference type="EMBL" id="MPC14968.1"/>
    </source>
</evidence>
<dbReference type="PRINTS" id="PR00014">
    <property type="entry name" value="FNTYPEIII"/>
</dbReference>
<dbReference type="InterPro" id="IPR036179">
    <property type="entry name" value="Ig-like_dom_sf"/>
</dbReference>
<keyword evidence="2" id="KW-1015">Disulfide bond</keyword>
<evidence type="ECO:0000259" key="6">
    <source>
        <dbReference type="PROSITE" id="PS50853"/>
    </source>
</evidence>
<feature type="domain" description="Fibronectin type-III" evidence="6">
    <location>
        <begin position="1"/>
        <end position="53"/>
    </location>
</feature>
<dbReference type="InterPro" id="IPR003599">
    <property type="entry name" value="Ig_sub"/>
</dbReference>
<keyword evidence="8" id="KW-1185">Reference proteome</keyword>
<feature type="region of interest" description="Disordered" evidence="4">
    <location>
        <begin position="401"/>
        <end position="501"/>
    </location>
</feature>
<protein>
    <submittedName>
        <fullName evidence="7">Twitchin</fullName>
    </submittedName>
</protein>
<dbReference type="InterPro" id="IPR050964">
    <property type="entry name" value="Striated_Muscle_Regulatory"/>
</dbReference>
<dbReference type="SUPFAM" id="SSF49265">
    <property type="entry name" value="Fibronectin type III"/>
    <property type="match status" value="1"/>
</dbReference>
<dbReference type="InterPro" id="IPR007110">
    <property type="entry name" value="Ig-like_dom"/>
</dbReference>
<name>A0A5B7D0I4_PORTR</name>
<dbReference type="GO" id="GO:0045214">
    <property type="term" value="P:sarcomere organization"/>
    <property type="evidence" value="ECO:0007669"/>
    <property type="project" value="TreeGrafter"/>
</dbReference>
<feature type="region of interest" description="Disordered" evidence="4">
    <location>
        <begin position="615"/>
        <end position="780"/>
    </location>
</feature>
<dbReference type="InterPro" id="IPR003961">
    <property type="entry name" value="FN3_dom"/>
</dbReference>
<comment type="caution">
    <text evidence="7">The sequence shown here is derived from an EMBL/GenBank/DDBJ whole genome shotgun (WGS) entry which is preliminary data.</text>
</comment>
<dbReference type="FunFam" id="2.60.40.10:FF:000031">
    <property type="entry name" value="Myosin-binding protein C, slow type"/>
    <property type="match status" value="1"/>
</dbReference>
<dbReference type="GO" id="GO:0031430">
    <property type="term" value="C:M band"/>
    <property type="evidence" value="ECO:0007669"/>
    <property type="project" value="TreeGrafter"/>
</dbReference>